<feature type="compositionally biased region" description="Polar residues" evidence="1">
    <location>
        <begin position="87"/>
        <end position="114"/>
    </location>
</feature>
<feature type="compositionally biased region" description="Polar residues" evidence="1">
    <location>
        <begin position="228"/>
        <end position="238"/>
    </location>
</feature>
<sequence>MDKNNSPPPPPPPRHQQQLQQPGSRNEEPTTQPSSSSEPASKDPSIVSRIQDSASGLLQNTLSGPSARSVANDVASTTLATGLGLSSKGNFPSSTHAQLQGGSSASANIPQSHGLNLGQPSGRAGANQRFPSESFRSAPRPSTTSNIHDEDSRAWEQFQDPTQNNGVTYSDHTSILDPYDLSGAKGKGKLIITEEVDLLDPPTTTTSAAANPPSTLHQNIGDNFDSAWNNTSHPNPTHDQPHNEYNNNTTPHNPSHTSYIPCPTDGQAVISLLDSPSFQPATFTPPESPQSELFELDAAMRPPSSSSSLSTSTTTSPQLQLKTPPFPPNQLSLIPDIDSILSAIQQQQQQSQRPLGQNDWDWTEMPGVAEWLKVDGTYQDTVWGFLKPYVEAARKEVVDQRERGLAEAEDGPAVKRLGMVLGHLRARL</sequence>
<dbReference type="AlphaFoldDB" id="A0A1B7NPT6"/>
<feature type="region of interest" description="Disordered" evidence="1">
    <location>
        <begin position="299"/>
        <end position="326"/>
    </location>
</feature>
<feature type="compositionally biased region" description="Polar residues" evidence="1">
    <location>
        <begin position="159"/>
        <end position="171"/>
    </location>
</feature>
<dbReference type="EMBL" id="LGUA01001390">
    <property type="protein sequence ID" value="OAX78647.1"/>
    <property type="molecule type" value="Genomic_DNA"/>
</dbReference>
<comment type="caution">
    <text evidence="2">The sequence shown here is derived from an EMBL/GenBank/DDBJ whole genome shotgun (WGS) entry which is preliminary data.</text>
</comment>
<protein>
    <submittedName>
        <fullName evidence="2">Uncharacterized protein</fullName>
    </submittedName>
</protein>
<accession>A0A1B7NPT6</accession>
<evidence type="ECO:0000256" key="1">
    <source>
        <dbReference type="SAM" id="MobiDB-lite"/>
    </source>
</evidence>
<evidence type="ECO:0000313" key="2">
    <source>
        <dbReference type="EMBL" id="OAX78647.1"/>
    </source>
</evidence>
<feature type="compositionally biased region" description="Polar residues" evidence="1">
    <location>
        <begin position="48"/>
        <end position="66"/>
    </location>
</feature>
<organism evidence="2 3">
    <name type="scientific">Emergomyces africanus</name>
    <dbReference type="NCBI Taxonomy" id="1955775"/>
    <lineage>
        <taxon>Eukaryota</taxon>
        <taxon>Fungi</taxon>
        <taxon>Dikarya</taxon>
        <taxon>Ascomycota</taxon>
        <taxon>Pezizomycotina</taxon>
        <taxon>Eurotiomycetes</taxon>
        <taxon>Eurotiomycetidae</taxon>
        <taxon>Onygenales</taxon>
        <taxon>Ajellomycetaceae</taxon>
        <taxon>Emergomyces</taxon>
    </lineage>
</organism>
<feature type="region of interest" description="Disordered" evidence="1">
    <location>
        <begin position="228"/>
        <end position="255"/>
    </location>
</feature>
<feature type="compositionally biased region" description="Pro residues" evidence="1">
    <location>
        <begin position="1"/>
        <end position="14"/>
    </location>
</feature>
<dbReference type="OrthoDB" id="5337545at2759"/>
<feature type="compositionally biased region" description="Low complexity" evidence="1">
    <location>
        <begin position="33"/>
        <end position="45"/>
    </location>
</feature>
<feature type="region of interest" description="Disordered" evidence="1">
    <location>
        <begin position="82"/>
        <end position="171"/>
    </location>
</feature>
<feature type="compositionally biased region" description="Low complexity" evidence="1">
    <location>
        <begin position="302"/>
        <end position="323"/>
    </location>
</feature>
<feature type="region of interest" description="Disordered" evidence="1">
    <location>
        <begin position="1"/>
        <end position="70"/>
    </location>
</feature>
<feature type="compositionally biased region" description="Low complexity" evidence="1">
    <location>
        <begin position="246"/>
        <end position="255"/>
    </location>
</feature>
<name>A0A1B7NPT6_9EURO</name>
<proteinExistence type="predicted"/>
<feature type="compositionally biased region" description="Polar residues" evidence="1">
    <location>
        <begin position="129"/>
        <end position="146"/>
    </location>
</feature>
<keyword evidence="3" id="KW-1185">Reference proteome</keyword>
<evidence type="ECO:0000313" key="3">
    <source>
        <dbReference type="Proteomes" id="UP000091918"/>
    </source>
</evidence>
<gene>
    <name evidence="2" type="ORF">ACJ72_07042</name>
</gene>
<reference evidence="2 3" key="1">
    <citation type="submission" date="2015-07" db="EMBL/GenBank/DDBJ databases">
        <title>Emmonsia species relationships and genome sequence.</title>
        <authorList>
            <person name="Cuomo C.A."/>
            <person name="Schwartz I.S."/>
            <person name="Kenyon C."/>
            <person name="de Hoog G.S."/>
            <person name="Govender N.P."/>
            <person name="Botha A."/>
            <person name="Moreno L."/>
            <person name="de Vries M."/>
            <person name="Munoz J.F."/>
            <person name="Stielow J.B."/>
        </authorList>
    </citation>
    <scope>NUCLEOTIDE SEQUENCE [LARGE SCALE GENOMIC DNA]</scope>
    <source>
        <strain evidence="2 3">CBS 136260</strain>
    </source>
</reference>
<dbReference type="STRING" id="1658172.A0A1B7NPT6"/>
<dbReference type="Proteomes" id="UP000091918">
    <property type="component" value="Unassembled WGS sequence"/>
</dbReference>